<dbReference type="AlphaFoldDB" id="A0A2P2QQT5"/>
<organism evidence="1">
    <name type="scientific">Rhizophora mucronata</name>
    <name type="common">Asiatic mangrove</name>
    <dbReference type="NCBI Taxonomy" id="61149"/>
    <lineage>
        <taxon>Eukaryota</taxon>
        <taxon>Viridiplantae</taxon>
        <taxon>Streptophyta</taxon>
        <taxon>Embryophyta</taxon>
        <taxon>Tracheophyta</taxon>
        <taxon>Spermatophyta</taxon>
        <taxon>Magnoliopsida</taxon>
        <taxon>eudicotyledons</taxon>
        <taxon>Gunneridae</taxon>
        <taxon>Pentapetalae</taxon>
        <taxon>rosids</taxon>
        <taxon>fabids</taxon>
        <taxon>Malpighiales</taxon>
        <taxon>Rhizophoraceae</taxon>
        <taxon>Rhizophora</taxon>
    </lineage>
</organism>
<protein>
    <submittedName>
        <fullName evidence="1">Uncharacterized protein</fullName>
    </submittedName>
</protein>
<name>A0A2P2QQT5_RHIMU</name>
<evidence type="ECO:0000313" key="1">
    <source>
        <dbReference type="EMBL" id="MBX69389.1"/>
    </source>
</evidence>
<accession>A0A2P2QQT5</accession>
<sequence length="51" mass="6076">MDFVLDGAWFISWTFYCYHLLCYTAHNTYISSVIMSQVPKHFIKLLFSHLS</sequence>
<proteinExistence type="predicted"/>
<dbReference type="EMBL" id="GGEC01088905">
    <property type="protein sequence ID" value="MBX69389.1"/>
    <property type="molecule type" value="Transcribed_RNA"/>
</dbReference>
<reference evidence="1" key="1">
    <citation type="submission" date="2018-02" db="EMBL/GenBank/DDBJ databases">
        <title>Rhizophora mucronata_Transcriptome.</title>
        <authorList>
            <person name="Meera S.P."/>
            <person name="Sreeshan A."/>
            <person name="Augustine A."/>
        </authorList>
    </citation>
    <scope>NUCLEOTIDE SEQUENCE</scope>
    <source>
        <tissue evidence="1">Leaf</tissue>
    </source>
</reference>